<organism evidence="3 4">
    <name type="scientific">Phytohabitans aurantiacus</name>
    <dbReference type="NCBI Taxonomy" id="3016789"/>
    <lineage>
        <taxon>Bacteria</taxon>
        <taxon>Bacillati</taxon>
        <taxon>Actinomycetota</taxon>
        <taxon>Actinomycetes</taxon>
        <taxon>Micromonosporales</taxon>
        <taxon>Micromonosporaceae</taxon>
    </lineage>
</organism>
<evidence type="ECO:0000259" key="2">
    <source>
        <dbReference type="Pfam" id="PF00582"/>
    </source>
</evidence>
<sequence>MRREQPGRVIVGIDGSVVGLRALRLAVAEARRRGASLHAVRGLNIDTKWYAGYGSPHEECKREGAETIRATFTATLGGVPEDIEVVCETIVAPPWRALVDYANRDADVLFVGTRQRGWLRRMFRRSVARYCVAHAYCPVVVVPPNTFARTASSRDLVRALRRDLAGLGG</sequence>
<keyword evidence="4" id="KW-1185">Reference proteome</keyword>
<comment type="similarity">
    <text evidence="1">Belongs to the universal stress protein A family.</text>
</comment>
<dbReference type="PRINTS" id="PR01438">
    <property type="entry name" value="UNVRSLSTRESS"/>
</dbReference>
<dbReference type="PANTHER" id="PTHR31964:SF113">
    <property type="entry name" value="USPA DOMAIN-CONTAINING PROTEIN"/>
    <property type="match status" value="1"/>
</dbReference>
<dbReference type="CDD" id="cd23659">
    <property type="entry name" value="USP_At3g01520-like"/>
    <property type="match status" value="1"/>
</dbReference>
<dbReference type="EMBL" id="BSDI01000027">
    <property type="protein sequence ID" value="GLH99730.1"/>
    <property type="molecule type" value="Genomic_DNA"/>
</dbReference>
<reference evidence="3" key="1">
    <citation type="submission" date="2022-12" db="EMBL/GenBank/DDBJ databases">
        <title>New Phytohabitans aurantiacus sp. RD004123 nov., an actinomycete isolated from soil.</title>
        <authorList>
            <person name="Triningsih D.W."/>
            <person name="Harunari E."/>
            <person name="Igarashi Y."/>
        </authorList>
    </citation>
    <scope>NUCLEOTIDE SEQUENCE</scope>
    <source>
        <strain evidence="3">RD004123</strain>
    </source>
</reference>
<dbReference type="Proteomes" id="UP001144280">
    <property type="component" value="Unassembled WGS sequence"/>
</dbReference>
<proteinExistence type="inferred from homology"/>
<dbReference type="SUPFAM" id="SSF52402">
    <property type="entry name" value="Adenine nucleotide alpha hydrolases-like"/>
    <property type="match status" value="1"/>
</dbReference>
<gene>
    <name evidence="3" type="ORF">Pa4123_50060</name>
</gene>
<dbReference type="PANTHER" id="PTHR31964">
    <property type="entry name" value="ADENINE NUCLEOTIDE ALPHA HYDROLASES-LIKE SUPERFAMILY PROTEIN"/>
    <property type="match status" value="1"/>
</dbReference>
<dbReference type="InterPro" id="IPR014729">
    <property type="entry name" value="Rossmann-like_a/b/a_fold"/>
</dbReference>
<comment type="caution">
    <text evidence="3">The sequence shown here is derived from an EMBL/GenBank/DDBJ whole genome shotgun (WGS) entry which is preliminary data.</text>
</comment>
<evidence type="ECO:0000313" key="3">
    <source>
        <dbReference type="EMBL" id="GLH99730.1"/>
    </source>
</evidence>
<name>A0ABQ5QYZ8_9ACTN</name>
<accession>A0ABQ5QYZ8</accession>
<dbReference type="InterPro" id="IPR006015">
    <property type="entry name" value="Universal_stress_UspA"/>
</dbReference>
<evidence type="ECO:0000256" key="1">
    <source>
        <dbReference type="ARBA" id="ARBA00008791"/>
    </source>
</evidence>
<dbReference type="InterPro" id="IPR006016">
    <property type="entry name" value="UspA"/>
</dbReference>
<dbReference type="Pfam" id="PF00582">
    <property type="entry name" value="Usp"/>
    <property type="match status" value="1"/>
</dbReference>
<feature type="domain" description="UspA" evidence="2">
    <location>
        <begin position="8"/>
        <end position="143"/>
    </location>
</feature>
<protein>
    <recommendedName>
        <fullName evidence="2">UspA domain-containing protein</fullName>
    </recommendedName>
</protein>
<evidence type="ECO:0000313" key="4">
    <source>
        <dbReference type="Proteomes" id="UP001144280"/>
    </source>
</evidence>
<dbReference type="Gene3D" id="3.40.50.620">
    <property type="entry name" value="HUPs"/>
    <property type="match status" value="1"/>
</dbReference>